<comment type="caution">
    <text evidence="1">The sequence shown here is derived from an EMBL/GenBank/DDBJ whole genome shotgun (WGS) entry which is preliminary data.</text>
</comment>
<dbReference type="Gene3D" id="3.40.50.1980">
    <property type="entry name" value="Nitrogenase molybdenum iron protein domain"/>
    <property type="match status" value="2"/>
</dbReference>
<sequence length="232" mass="24823">SLYTLDIPLLTKLAPHLLLTQDLCGVCSVTEEEVAAACREAGIAPTIVSLTPRTLSEVWDTVGAVARAIGDEAAGDRIESELRARSTAPPLSGRVPLVAIVEWLDPPILAGLWTPDIVRAAGGDAIGPCSGEPGIRTTWEEIDRYAPDLVVLSPCSFSVERTQAELERPSLRAGMGRLAPRLGIYIADEAYFSRPGPRLADGIDLVRALLMGRGEAPPMPVRRWAAPTRKNA</sequence>
<accession>T1BKB8</accession>
<dbReference type="PANTHER" id="PTHR42860">
    <property type="entry name" value="VITAMIN B12-BINDING PROTEIN"/>
    <property type="match status" value="1"/>
</dbReference>
<reference evidence="1" key="2">
    <citation type="journal article" date="2014" name="ISME J.">
        <title>Microbial stratification in low pH oxic and suboxic macroscopic growths along an acid mine drainage.</title>
        <authorList>
            <person name="Mendez-Garcia C."/>
            <person name="Mesa V."/>
            <person name="Sprenger R.R."/>
            <person name="Richter M."/>
            <person name="Diez M.S."/>
            <person name="Solano J."/>
            <person name="Bargiela R."/>
            <person name="Golyshina O.V."/>
            <person name="Manteca A."/>
            <person name="Ramos J.L."/>
            <person name="Gallego J.R."/>
            <person name="Llorente I."/>
            <person name="Martins Dos Santos V.A."/>
            <person name="Jensen O.N."/>
            <person name="Pelaez A.I."/>
            <person name="Sanchez J."/>
            <person name="Ferrer M."/>
        </authorList>
    </citation>
    <scope>NUCLEOTIDE SEQUENCE</scope>
</reference>
<protein>
    <submittedName>
        <fullName evidence="1">Substrate-binding protein of ABC transporter</fullName>
    </submittedName>
</protein>
<reference evidence="1" key="1">
    <citation type="submission" date="2013-08" db="EMBL/GenBank/DDBJ databases">
        <authorList>
            <person name="Mendez C."/>
            <person name="Richter M."/>
            <person name="Ferrer M."/>
            <person name="Sanchez J."/>
        </authorList>
    </citation>
    <scope>NUCLEOTIDE SEQUENCE</scope>
</reference>
<name>T1BKB8_9ZZZZ</name>
<dbReference type="PANTHER" id="PTHR42860:SF1">
    <property type="entry name" value="VITAMIN B12-BINDING PROTEIN"/>
    <property type="match status" value="1"/>
</dbReference>
<dbReference type="InterPro" id="IPR051030">
    <property type="entry name" value="Vitamin_B12-ABC_binding"/>
</dbReference>
<dbReference type="EMBL" id="AUZY01001982">
    <property type="protein sequence ID" value="EQD73391.1"/>
    <property type="molecule type" value="Genomic_DNA"/>
</dbReference>
<gene>
    <name evidence="1" type="ORF">B1B_03239</name>
</gene>
<dbReference type="SUPFAM" id="SSF53807">
    <property type="entry name" value="Helical backbone' metal receptor"/>
    <property type="match status" value="1"/>
</dbReference>
<proteinExistence type="predicted"/>
<evidence type="ECO:0000313" key="1">
    <source>
        <dbReference type="EMBL" id="EQD73391.1"/>
    </source>
</evidence>
<feature type="non-terminal residue" evidence="1">
    <location>
        <position position="1"/>
    </location>
</feature>
<organism evidence="1">
    <name type="scientific">mine drainage metagenome</name>
    <dbReference type="NCBI Taxonomy" id="410659"/>
    <lineage>
        <taxon>unclassified sequences</taxon>
        <taxon>metagenomes</taxon>
        <taxon>ecological metagenomes</taxon>
    </lineage>
</organism>
<dbReference type="AlphaFoldDB" id="T1BKB8"/>